<protein>
    <submittedName>
        <fullName evidence="11">Solute carrier family 15 member 4-like</fullName>
    </submittedName>
</protein>
<feature type="transmembrane region" description="Helical" evidence="9">
    <location>
        <begin position="230"/>
        <end position="251"/>
    </location>
</feature>
<dbReference type="Gene3D" id="1.20.1250.20">
    <property type="entry name" value="MFS general substrate transporter like domains"/>
    <property type="match status" value="2"/>
</dbReference>
<keyword evidence="7" id="KW-0813">Transport</keyword>
<reference evidence="11" key="1">
    <citation type="submission" date="2025-08" db="UniProtKB">
        <authorList>
            <consortium name="RefSeq"/>
        </authorList>
    </citation>
    <scope>IDENTIFICATION</scope>
</reference>
<feature type="region of interest" description="Disordered" evidence="8">
    <location>
        <begin position="1"/>
        <end position="35"/>
    </location>
</feature>
<gene>
    <name evidence="11" type="primary">LOC106811119</name>
</gene>
<dbReference type="SUPFAM" id="SSF103473">
    <property type="entry name" value="MFS general substrate transporter"/>
    <property type="match status" value="1"/>
</dbReference>
<feature type="transmembrane region" description="Helical" evidence="9">
    <location>
        <begin position="124"/>
        <end position="141"/>
    </location>
</feature>
<evidence type="ECO:0000256" key="6">
    <source>
        <dbReference type="ARBA" id="ARBA00023136"/>
    </source>
</evidence>
<dbReference type="InterPro" id="IPR036259">
    <property type="entry name" value="MFS_trans_sf"/>
</dbReference>
<evidence type="ECO:0000256" key="4">
    <source>
        <dbReference type="ARBA" id="ARBA00022856"/>
    </source>
</evidence>
<feature type="transmembrane region" description="Helical" evidence="9">
    <location>
        <begin position="188"/>
        <end position="209"/>
    </location>
</feature>
<feature type="transmembrane region" description="Helical" evidence="9">
    <location>
        <begin position="95"/>
        <end position="117"/>
    </location>
</feature>
<feature type="transmembrane region" description="Helical" evidence="9">
    <location>
        <begin position="56"/>
        <end position="75"/>
    </location>
</feature>
<keyword evidence="4" id="KW-0653">Protein transport</keyword>
<dbReference type="InterPro" id="IPR018456">
    <property type="entry name" value="PTR2_symporter_CS"/>
</dbReference>
<evidence type="ECO:0000313" key="11">
    <source>
        <dbReference type="RefSeq" id="XP_014670145.1"/>
    </source>
</evidence>
<feature type="compositionally biased region" description="Basic and acidic residues" evidence="8">
    <location>
        <begin position="1"/>
        <end position="12"/>
    </location>
</feature>
<dbReference type="GeneID" id="106811119"/>
<feature type="transmembrane region" description="Helical" evidence="9">
    <location>
        <begin position="358"/>
        <end position="381"/>
    </location>
</feature>
<keyword evidence="3 7" id="KW-0812">Transmembrane</keyword>
<accession>A0ABM1ED74</accession>
<comment type="similarity">
    <text evidence="2 7">Belongs to the major facilitator superfamily. Proton-dependent oligopeptide transporter (POT/PTR) (TC 2.A.17) family.</text>
</comment>
<feature type="compositionally biased region" description="Low complexity" evidence="8">
    <location>
        <begin position="18"/>
        <end position="34"/>
    </location>
</feature>
<proteinExistence type="inferred from homology"/>
<name>A0ABM1ED74_PRICU</name>
<evidence type="ECO:0000256" key="5">
    <source>
        <dbReference type="ARBA" id="ARBA00022989"/>
    </source>
</evidence>
<evidence type="ECO:0000256" key="2">
    <source>
        <dbReference type="ARBA" id="ARBA00005982"/>
    </source>
</evidence>
<keyword evidence="4" id="KW-0571">Peptide transport</keyword>
<dbReference type="PANTHER" id="PTHR11654">
    <property type="entry name" value="OLIGOPEPTIDE TRANSPORTER-RELATED"/>
    <property type="match status" value="1"/>
</dbReference>
<comment type="subcellular location">
    <subcellularLocation>
        <location evidence="1 7">Membrane</location>
        <topology evidence="1 7">Multi-pass membrane protein</topology>
    </subcellularLocation>
</comment>
<evidence type="ECO:0000256" key="9">
    <source>
        <dbReference type="SAM" id="Phobius"/>
    </source>
</evidence>
<evidence type="ECO:0000256" key="8">
    <source>
        <dbReference type="SAM" id="MobiDB-lite"/>
    </source>
</evidence>
<keyword evidence="10" id="KW-1185">Reference proteome</keyword>
<sequence>MADRTDRMDERAPLLSNSASGSSRRPTRRSTTQRLWGSSYHQGALLDQRPAWKKKVACAAILITEILERVAFYSLAGNLVLFLNKRPLEWVSYDASVAVLVFLGSSHLAAPLFGWIADSCLGRFWTVCLSLMVYIVGYSFLPLVASPRVDVARICSYAAWRTIFYPGSTAVADVDDRGAGEGGPHCAWLVYFSLVIVALGSGGVKANIAPFGADQVMSEGPSVMRSFFNWFYWCVNIGALTALGPIVYIQVEIEYYGFYLGSAADEEIETSVAAGTEPSCLDLAKVQYGGSFDEGVVEDVKSLGSILCVFVAFIPYWMLYFQMETTYLMQGLHMRLESRDADDAAGGMPHPDVFQIPAAWLTLFDVVLLILLIPLFSQLIYPALDRRKMHCPLLLRIVTGMFFAVLSVCLAGGVEMYRLQAISQSNNTIVQVIGNTTYYAADVSIWWQVPQYTLIGVSEVFATVAGLEFAYSAAPRSMQSIIMGLFWMFTGIGSLLGTGFMVLLMAIAPTWFPNKDAEAADPQLKHREQAPMMHTLH</sequence>
<organism evidence="10 11">
    <name type="scientific">Priapulus caudatus</name>
    <name type="common">Priapulid worm</name>
    <dbReference type="NCBI Taxonomy" id="37621"/>
    <lineage>
        <taxon>Eukaryota</taxon>
        <taxon>Metazoa</taxon>
        <taxon>Ecdysozoa</taxon>
        <taxon>Scalidophora</taxon>
        <taxon>Priapulida</taxon>
        <taxon>Priapulimorpha</taxon>
        <taxon>Priapulimorphida</taxon>
        <taxon>Priapulidae</taxon>
        <taxon>Priapulus</taxon>
    </lineage>
</organism>
<dbReference type="RefSeq" id="XP_014670145.1">
    <property type="nucleotide sequence ID" value="XM_014814659.1"/>
</dbReference>
<feature type="transmembrane region" description="Helical" evidence="9">
    <location>
        <begin position="485"/>
        <end position="508"/>
    </location>
</feature>
<evidence type="ECO:0000256" key="1">
    <source>
        <dbReference type="ARBA" id="ARBA00004141"/>
    </source>
</evidence>
<keyword evidence="5 9" id="KW-1133">Transmembrane helix</keyword>
<dbReference type="Pfam" id="PF00854">
    <property type="entry name" value="PTR2"/>
    <property type="match status" value="2"/>
</dbReference>
<keyword evidence="6 9" id="KW-0472">Membrane</keyword>
<evidence type="ECO:0000256" key="7">
    <source>
        <dbReference type="RuleBase" id="RU003755"/>
    </source>
</evidence>
<evidence type="ECO:0000256" key="3">
    <source>
        <dbReference type="ARBA" id="ARBA00022692"/>
    </source>
</evidence>
<evidence type="ECO:0000313" key="10">
    <source>
        <dbReference type="Proteomes" id="UP000695022"/>
    </source>
</evidence>
<feature type="transmembrane region" description="Helical" evidence="9">
    <location>
        <begin position="302"/>
        <end position="321"/>
    </location>
</feature>
<dbReference type="Proteomes" id="UP000695022">
    <property type="component" value="Unplaced"/>
</dbReference>
<feature type="transmembrane region" description="Helical" evidence="9">
    <location>
        <begin position="393"/>
        <end position="414"/>
    </location>
</feature>
<dbReference type="PROSITE" id="PS01023">
    <property type="entry name" value="PTR2_2"/>
    <property type="match status" value="1"/>
</dbReference>
<dbReference type="InterPro" id="IPR000109">
    <property type="entry name" value="POT_fam"/>
</dbReference>